<keyword evidence="1" id="KW-1133">Transmembrane helix</keyword>
<organism evidence="2 3">
    <name type="scientific">Ciceribacter selenitireducens ATCC BAA-1503</name>
    <dbReference type="NCBI Taxonomy" id="1336235"/>
    <lineage>
        <taxon>Bacteria</taxon>
        <taxon>Pseudomonadati</taxon>
        <taxon>Pseudomonadota</taxon>
        <taxon>Alphaproteobacteria</taxon>
        <taxon>Hyphomicrobiales</taxon>
        <taxon>Rhizobiaceae</taxon>
        <taxon>Ciceribacter</taxon>
    </lineage>
</organism>
<dbReference type="Pfam" id="PF04964">
    <property type="entry name" value="Flp_Fap"/>
    <property type="match status" value="1"/>
</dbReference>
<reference evidence="3" key="1">
    <citation type="submission" date="2018-07" db="EMBL/GenBank/DDBJ databases">
        <authorList>
            <person name="Peiro R."/>
            <person name="Begona"/>
            <person name="Cbmso G."/>
            <person name="Lopez M."/>
            <person name="Gonzalez S."/>
        </authorList>
    </citation>
    <scope>NUCLEOTIDE SEQUENCE [LARGE SCALE GENOMIC DNA]</scope>
</reference>
<sequence length="55" mass="5783">MHLVLKFIADRRAATAIEYGLIAAIIGLALIVGFGAFSDSLAAMFQRISTVISGT</sequence>
<keyword evidence="1" id="KW-0472">Membrane</keyword>
<dbReference type="Proteomes" id="UP000254764">
    <property type="component" value="Unassembled WGS sequence"/>
</dbReference>
<feature type="transmembrane region" description="Helical" evidence="1">
    <location>
        <begin position="16"/>
        <end position="37"/>
    </location>
</feature>
<keyword evidence="1" id="KW-0812">Transmembrane</keyword>
<proteinExistence type="predicted"/>
<evidence type="ECO:0008006" key="4">
    <source>
        <dbReference type="Google" id="ProtNLM"/>
    </source>
</evidence>
<keyword evidence="3" id="KW-1185">Reference proteome</keyword>
<evidence type="ECO:0000313" key="2">
    <source>
        <dbReference type="EMBL" id="SSC67693.1"/>
    </source>
</evidence>
<protein>
    <recommendedName>
        <fullName evidence="4">Flp/Fap pilin component</fullName>
    </recommendedName>
</protein>
<dbReference type="STRING" id="1336235.GCA_000518785_04292"/>
<evidence type="ECO:0000313" key="3">
    <source>
        <dbReference type="Proteomes" id="UP000254764"/>
    </source>
</evidence>
<dbReference type="RefSeq" id="WP_115670259.1">
    <property type="nucleotide sequence ID" value="NZ_UEYP01000005.1"/>
</dbReference>
<name>A0A376AJV0_9HYPH</name>
<dbReference type="AlphaFoldDB" id="A0A376AJV0"/>
<dbReference type="InterPro" id="IPR007047">
    <property type="entry name" value="Flp_Fap"/>
</dbReference>
<accession>A0A376AJV0</accession>
<dbReference type="EMBL" id="UEYP01000005">
    <property type="protein sequence ID" value="SSC67693.1"/>
    <property type="molecule type" value="Genomic_DNA"/>
</dbReference>
<evidence type="ECO:0000256" key="1">
    <source>
        <dbReference type="SAM" id="Phobius"/>
    </source>
</evidence>
<gene>
    <name evidence="2" type="ORF">RHIZ70_3401</name>
</gene>